<evidence type="ECO:0000313" key="1">
    <source>
        <dbReference type="EMBL" id="MDV2469837.1"/>
    </source>
</evidence>
<comment type="caution">
    <text evidence="1">The sequence shown here is derived from an EMBL/GenBank/DDBJ whole genome shotgun (WGS) entry which is preliminary data.</text>
</comment>
<dbReference type="Proteomes" id="UP001278188">
    <property type="component" value="Unassembled WGS sequence"/>
</dbReference>
<gene>
    <name evidence="1" type="ORF">QR674_12685</name>
</gene>
<protein>
    <submittedName>
        <fullName evidence="1">Phage virion morphogenesis protein</fullName>
    </submittedName>
</protein>
<sequence length="147" mass="17241">MDAIAGLNHWLDQIALRLEPGQRRELMRRLAQGLRIRHRDRIKQQRDPDGYRFIPRKRNQIGRIKRQGALFQNIGKQLKTEYSPDHAAVGFGGRTALVAKVHQDGENIKPNKYAKATQYSIRKLVGFSKDDENWIQSEIQNFLFRQY</sequence>
<dbReference type="InterPro" id="IPR006522">
    <property type="entry name" value="Phage_virion_morphogenesis"/>
</dbReference>
<dbReference type="RefSeq" id="WP_317084734.1">
    <property type="nucleotide sequence ID" value="NZ_JASVDY010000004.1"/>
</dbReference>
<reference evidence="1 2" key="1">
    <citation type="submission" date="2023-06" db="EMBL/GenBank/DDBJ databases">
        <title>Genomic Analysis of Acinetobacter Strains Recovered from South Australian Aquatic Samples provides Insights into the Circulation of Antibiotic Resistance determinants in the Environment.</title>
        <authorList>
            <person name="Tobin L."/>
            <person name="Jarocki V.M."/>
            <person name="Kenyon J."/>
            <person name="Drigo B."/>
            <person name="Donner E."/>
            <person name="Djordjevic S.P."/>
            <person name="Hamidian M."/>
        </authorList>
    </citation>
    <scope>NUCLEOTIDE SEQUENCE [LARGE SCALE GENOMIC DNA]</scope>
    <source>
        <strain evidence="1 2">SAAc652</strain>
    </source>
</reference>
<dbReference type="Pfam" id="PF05069">
    <property type="entry name" value="Phage_tail_S"/>
    <property type="match status" value="1"/>
</dbReference>
<name>A0ABU3WHN0_9GAMM</name>
<dbReference type="EMBL" id="JASVDY010000004">
    <property type="protein sequence ID" value="MDV2469837.1"/>
    <property type="molecule type" value="Genomic_DNA"/>
</dbReference>
<proteinExistence type="predicted"/>
<organism evidence="1 2">
    <name type="scientific">Acinetobacter chinensis</name>
    <dbReference type="NCBI Taxonomy" id="2004650"/>
    <lineage>
        <taxon>Bacteria</taxon>
        <taxon>Pseudomonadati</taxon>
        <taxon>Pseudomonadota</taxon>
        <taxon>Gammaproteobacteria</taxon>
        <taxon>Moraxellales</taxon>
        <taxon>Moraxellaceae</taxon>
        <taxon>Acinetobacter</taxon>
    </lineage>
</organism>
<accession>A0ABU3WHN0</accession>
<keyword evidence="2" id="KW-1185">Reference proteome</keyword>
<evidence type="ECO:0000313" key="2">
    <source>
        <dbReference type="Proteomes" id="UP001278188"/>
    </source>
</evidence>
<dbReference type="NCBIfam" id="TIGR01635">
    <property type="entry name" value="tail_comp_S"/>
    <property type="match status" value="1"/>
</dbReference>